<feature type="region of interest" description="Disordered" evidence="1">
    <location>
        <begin position="89"/>
        <end position="149"/>
    </location>
</feature>
<dbReference type="Proteomes" id="UP001152759">
    <property type="component" value="Chromosome 2"/>
</dbReference>
<feature type="region of interest" description="Disordered" evidence="1">
    <location>
        <begin position="283"/>
        <end position="312"/>
    </location>
</feature>
<evidence type="ECO:0000256" key="1">
    <source>
        <dbReference type="SAM" id="MobiDB-lite"/>
    </source>
</evidence>
<gene>
    <name evidence="2" type="ORF">BEMITA_LOCUS4041</name>
</gene>
<feature type="compositionally biased region" description="Polar residues" evidence="1">
    <location>
        <begin position="329"/>
        <end position="340"/>
    </location>
</feature>
<feature type="region of interest" description="Disordered" evidence="1">
    <location>
        <begin position="397"/>
        <end position="424"/>
    </location>
</feature>
<organism evidence="2 3">
    <name type="scientific">Bemisia tabaci</name>
    <name type="common">Sweetpotato whitefly</name>
    <name type="synonym">Aleurodes tabaci</name>
    <dbReference type="NCBI Taxonomy" id="7038"/>
    <lineage>
        <taxon>Eukaryota</taxon>
        <taxon>Metazoa</taxon>
        <taxon>Ecdysozoa</taxon>
        <taxon>Arthropoda</taxon>
        <taxon>Hexapoda</taxon>
        <taxon>Insecta</taxon>
        <taxon>Pterygota</taxon>
        <taxon>Neoptera</taxon>
        <taxon>Paraneoptera</taxon>
        <taxon>Hemiptera</taxon>
        <taxon>Sternorrhyncha</taxon>
        <taxon>Aleyrodoidea</taxon>
        <taxon>Aleyrodidae</taxon>
        <taxon>Aleyrodinae</taxon>
        <taxon>Bemisia</taxon>
    </lineage>
</organism>
<feature type="compositionally biased region" description="Low complexity" evidence="1">
    <location>
        <begin position="129"/>
        <end position="149"/>
    </location>
</feature>
<feature type="compositionally biased region" description="Polar residues" evidence="1">
    <location>
        <begin position="283"/>
        <end position="293"/>
    </location>
</feature>
<evidence type="ECO:0000313" key="3">
    <source>
        <dbReference type="Proteomes" id="UP001152759"/>
    </source>
</evidence>
<dbReference type="EMBL" id="OU963863">
    <property type="protein sequence ID" value="CAH0384746.1"/>
    <property type="molecule type" value="Genomic_DNA"/>
</dbReference>
<reference evidence="2" key="1">
    <citation type="submission" date="2021-12" db="EMBL/GenBank/DDBJ databases">
        <authorList>
            <person name="King R."/>
        </authorList>
    </citation>
    <scope>NUCLEOTIDE SEQUENCE</scope>
</reference>
<evidence type="ECO:0000313" key="2">
    <source>
        <dbReference type="EMBL" id="CAH0384746.1"/>
    </source>
</evidence>
<accession>A0A9P0A731</accession>
<keyword evidence="3" id="KW-1185">Reference proteome</keyword>
<feature type="region of interest" description="Disordered" evidence="1">
    <location>
        <begin position="328"/>
        <end position="352"/>
    </location>
</feature>
<protein>
    <submittedName>
        <fullName evidence="2">Uncharacterized protein</fullName>
    </submittedName>
</protein>
<feature type="compositionally biased region" description="Basic and acidic residues" evidence="1">
    <location>
        <begin position="405"/>
        <end position="417"/>
    </location>
</feature>
<sequence>MVSVLSDYKNLVEEIRGYCLRNKENERRFHSNEELILEENVSDWEKSEPDDFSRLKLSNIDSRKISLTCETLMRHSVIVQKLEPSKGLTIEPTKLSGKLRSPLPSPVPSPVTSPSPTRSRFHVSKVSEMSDSFTSTDSNTSSSLSPSSMFSNSRFKVTVVEPEKSTVVISVPSKKNTTVGFECAPPSPTTRRLNKENSSESRISFPFKLNKPIDSLDIVASKIMKQPAVDLAAPPRARKISWIAPSSMFSFSQMQASIDDINKPTSSLDRLIDLFKSPFSQFQNKPQSAVTDATSDERNQAPPVGPFSSVENNNRSELQGIQTYLVPPETNNKTIPLSSERNTEETPYTPMVSSPLRNELLFPEEDEKIIVTISESASLCGRNTCMIGLSDESHPVNADSSVDLSPDHTSSELKDSRSASAFNSSNDNCSLTSHEVSLTGKGCIDSTSLHGKSAFEVDFSASKTCEDNSTDAQNKAVDFSSATDLSEVLKCQKNMKSSNKEEDSSDYQTSNNRLLIECEVKFDTSCKGTEFSSYNKTFSGSLKGCESTNLQDRNDFTSDATYYEDNFVLRNSEGSSELLQINEFSEETTDCNRLYLPCKLATWPQGLGLHLLGQTSCQIDQKYRCNSAPCLVEAATVVLFQRQLPSDLSVKIQKLSPTKCDDSLDPSTNLQMAS</sequence>
<dbReference type="AlphaFoldDB" id="A0A9P0A731"/>
<proteinExistence type="predicted"/>
<feature type="compositionally biased region" description="Pro residues" evidence="1">
    <location>
        <begin position="103"/>
        <end position="113"/>
    </location>
</feature>
<name>A0A9P0A731_BEMTA</name>